<name>A0AAV9XPL8_9PEZI</name>
<reference evidence="1 2" key="1">
    <citation type="submission" date="2019-10" db="EMBL/GenBank/DDBJ databases">
        <authorList>
            <person name="Palmer J.M."/>
        </authorList>
    </citation>
    <scope>NUCLEOTIDE SEQUENCE [LARGE SCALE GENOMIC DNA]</scope>
    <source>
        <strain evidence="1 2">TWF694</strain>
    </source>
</reference>
<dbReference type="AlphaFoldDB" id="A0AAV9XPL8"/>
<protein>
    <submittedName>
        <fullName evidence="1">Uncharacterized protein</fullName>
    </submittedName>
</protein>
<dbReference type="EMBL" id="JAVHJO010000003">
    <property type="protein sequence ID" value="KAK6541713.1"/>
    <property type="molecule type" value="Genomic_DNA"/>
</dbReference>
<keyword evidence="2" id="KW-1185">Reference proteome</keyword>
<comment type="caution">
    <text evidence="1">The sequence shown here is derived from an EMBL/GenBank/DDBJ whole genome shotgun (WGS) entry which is preliminary data.</text>
</comment>
<gene>
    <name evidence="1" type="ORF">TWF694_007506</name>
</gene>
<evidence type="ECO:0000313" key="2">
    <source>
        <dbReference type="Proteomes" id="UP001365542"/>
    </source>
</evidence>
<accession>A0AAV9XPL8</accession>
<dbReference type="Proteomes" id="UP001365542">
    <property type="component" value="Unassembled WGS sequence"/>
</dbReference>
<sequence length="260" mass="29133">MAAETPAEYWGVFLDGPQPSEMFIRLNLALIEFARATTSHETLALPARTAIPLLTSQQFYALLPIFSRDDPQQFFALLKQVPVQFHDRLAMVFYESSGIPVILPGKALFTRKDCQKWIIGVTRAYPDEVHANLNKLLQGDNYLPDPLTEKPFMFREIPRSCFPPTADLEQRQTFEKLLAQLDVKLGPLMVEIQQTIQTQAHPVAATNSLGSQLAAQAGTQAGLEAAHMRYKALHGQVYYDSQGKKKYQGGAFDTMDKGNF</sequence>
<proteinExistence type="predicted"/>
<evidence type="ECO:0000313" key="1">
    <source>
        <dbReference type="EMBL" id="KAK6541713.1"/>
    </source>
</evidence>
<organism evidence="1 2">
    <name type="scientific">Orbilia ellipsospora</name>
    <dbReference type="NCBI Taxonomy" id="2528407"/>
    <lineage>
        <taxon>Eukaryota</taxon>
        <taxon>Fungi</taxon>
        <taxon>Dikarya</taxon>
        <taxon>Ascomycota</taxon>
        <taxon>Pezizomycotina</taxon>
        <taxon>Orbiliomycetes</taxon>
        <taxon>Orbiliales</taxon>
        <taxon>Orbiliaceae</taxon>
        <taxon>Orbilia</taxon>
    </lineage>
</organism>